<dbReference type="PROSITE" id="PS00606">
    <property type="entry name" value="KS3_1"/>
    <property type="match status" value="1"/>
</dbReference>
<dbReference type="SUPFAM" id="SSF53901">
    <property type="entry name" value="Thiolase-like"/>
    <property type="match status" value="1"/>
</dbReference>
<dbReference type="InterPro" id="IPR009081">
    <property type="entry name" value="PP-bd_ACP"/>
</dbReference>
<dbReference type="PROSITE" id="PS52004">
    <property type="entry name" value="KS3_2"/>
    <property type="match status" value="1"/>
</dbReference>
<evidence type="ECO:0000313" key="11">
    <source>
        <dbReference type="EMBL" id="AAS98200.1"/>
    </source>
</evidence>
<dbReference type="Gene3D" id="3.10.129.110">
    <property type="entry name" value="Polyketide synthase dehydratase"/>
    <property type="match status" value="1"/>
</dbReference>
<dbReference type="SUPFAM" id="SSF51735">
    <property type="entry name" value="NAD(P)-binding Rossmann-fold domains"/>
    <property type="match status" value="2"/>
</dbReference>
<dbReference type="GO" id="GO:0044550">
    <property type="term" value="P:secondary metabolite biosynthetic process"/>
    <property type="evidence" value="ECO:0007669"/>
    <property type="project" value="TreeGrafter"/>
</dbReference>
<dbReference type="InterPro" id="IPR018201">
    <property type="entry name" value="Ketoacyl_synth_AS"/>
</dbReference>
<evidence type="ECO:0000256" key="5">
    <source>
        <dbReference type="ARBA" id="ARBA00038879"/>
    </source>
</evidence>
<dbReference type="SUPFAM" id="SSF47336">
    <property type="entry name" value="ACP-like"/>
    <property type="match status" value="1"/>
</dbReference>
<dbReference type="Pfam" id="PF08659">
    <property type="entry name" value="KR"/>
    <property type="match status" value="1"/>
</dbReference>
<dbReference type="InterPro" id="IPR049900">
    <property type="entry name" value="PKS_mFAS_DH"/>
</dbReference>
<keyword evidence="3" id="KW-0808">Transferase</keyword>
<dbReference type="Gene3D" id="1.10.1200.10">
    <property type="entry name" value="ACP-like"/>
    <property type="match status" value="1"/>
</dbReference>
<dbReference type="Gene3D" id="3.40.50.720">
    <property type="entry name" value="NAD(P)-binding Rossmann-like Domain"/>
    <property type="match status" value="1"/>
</dbReference>
<dbReference type="InterPro" id="IPR020841">
    <property type="entry name" value="PKS_Beta-ketoAc_synthase_dom"/>
</dbReference>
<dbReference type="PANTHER" id="PTHR43775:SF22">
    <property type="entry name" value="SYNTHASE, PUTATIVE (JCVI)-RELATED"/>
    <property type="match status" value="1"/>
</dbReference>
<dbReference type="InterPro" id="IPR013968">
    <property type="entry name" value="PKS_KR"/>
</dbReference>
<dbReference type="PROSITE" id="PS52019">
    <property type="entry name" value="PKS_MFAS_DH"/>
    <property type="match status" value="1"/>
</dbReference>
<name>Q2KT14_9EURO</name>
<dbReference type="SMART" id="SM00827">
    <property type="entry name" value="PKS_AT"/>
    <property type="match status" value="1"/>
</dbReference>
<dbReference type="InterPro" id="IPR036736">
    <property type="entry name" value="ACP-like_sf"/>
</dbReference>
<dbReference type="InterPro" id="IPR016039">
    <property type="entry name" value="Thiolase-like"/>
</dbReference>
<feature type="region of interest" description="N-terminal hotdog fold" evidence="6">
    <location>
        <begin position="921"/>
        <end position="1037"/>
    </location>
</feature>
<organism evidence="11">
    <name type="scientific">Aspergillus ochraceus</name>
    <dbReference type="NCBI Taxonomy" id="40380"/>
    <lineage>
        <taxon>Eukaryota</taxon>
        <taxon>Fungi</taxon>
        <taxon>Dikarya</taxon>
        <taxon>Ascomycota</taxon>
        <taxon>Pezizomycotina</taxon>
        <taxon>Eurotiomycetes</taxon>
        <taxon>Eurotiomycetidae</taxon>
        <taxon>Eurotiales</taxon>
        <taxon>Aspergillaceae</taxon>
        <taxon>Aspergillus</taxon>
        <taxon>Aspergillus subgen. Circumdati</taxon>
    </lineage>
</organism>
<dbReference type="InterPro" id="IPR057326">
    <property type="entry name" value="KR_dom"/>
</dbReference>
<dbReference type="Gene3D" id="3.30.70.3290">
    <property type="match status" value="1"/>
</dbReference>
<dbReference type="SMART" id="SM01294">
    <property type="entry name" value="PKS_PP_betabranch"/>
    <property type="match status" value="1"/>
</dbReference>
<dbReference type="CDD" id="cd05274">
    <property type="entry name" value="KR_FAS_SDR_x"/>
    <property type="match status" value="1"/>
</dbReference>
<dbReference type="InterPro" id="IPR014043">
    <property type="entry name" value="Acyl_transferase_dom"/>
</dbReference>
<dbReference type="GO" id="GO:0031177">
    <property type="term" value="F:phosphopantetheine binding"/>
    <property type="evidence" value="ECO:0007669"/>
    <property type="project" value="InterPro"/>
</dbReference>
<dbReference type="Pfam" id="PF00550">
    <property type="entry name" value="PP-binding"/>
    <property type="match status" value="1"/>
</dbReference>
<sequence length="1766" mass="191401">MPFLDPSSSSSERDKSTSGTEYSTRDESRGVAVVGMACRAPGGINDPDQLWKSLLDKLDASGEVPSSRWESYRNRNPRFESALDGTTNRGYFVENIEEFDCQFFGISPKEAEQMDPQQRISLEVAWQAIENAGISAQKLNGTDAGVFWGINTDDYSRLILEDLADVEAWMGLGTGFTGVPNRISYHLNINGPSVSVDAACASSLVAVHNGVQAILEGESTVVIAGGVHAMCGPALTRVMDKAGVLAPDGRCRSFDDSACGYGRGEGAGAVVLKSLPEAINDGDHILAVIKGSAVAHNGRSNGIMAPDSKSQQRVALKALRAAGVDPMTVQFVEAHATSTSLGDPTEISAIAEVYGKLRPTNDPCYVGSIKPNIGHLEAGAGVMGFIKAVLALQHGVIPPQTNLQTLNSKIDWKNAGLRVVKEKTKWPATEGRRRAAVCSYGYGGAVTHAILEEAPPLPELVEPEIPVVNETGPRVLLVSALQEQRLPAAAESLRDWLSQHPQPPSLDSISKTLAARRTHHDIRAAAIVDDTASAVGALDNLAKKSNAVWTVQGRVLKSAPTRDVVWVFSGHGAQWQSMGKEVLKNEVFLNALKPLDAIVRNEIGSSPIEWLQLGDFASSDRVQILTFLMQIGISAILQSQGIVPNAVIGHSVGEIAASVVAGALSPEEGTLLVTRRSVLYRQVIGQGAMALVRRPFEQVSRELEGNDKVTVAIDSSPSSCVIAGTKDAVKEIQKSYNKQEIENFTVKTDIAFHSPMLDQLANPLSVALRDAIWPKQPSIKLYSTTLSDARSQNPRGVKYWIDNMISPVRLTSAVQAAKEDGFRVFLEVSSHPLVAHSIEETLVDSDAGEHVVIPTLRRDQPAEKSVLRAIGRLHCSGVDIDWENQISGPWVHGVPTAPWVHRPFWRKPSAAALALHNIRGHSLLGQKVTVAGSETVLYTTTLSKEAKPFPGSHPVMGTEIIPAAVLLNSFLQATRGFALQNVNLIAPLETESQRLVQVVIQGDNVKILSQIVQKEGLLDNPWTTHTTAEIVPRSEATEAAVDDTIKSHRPGKELSKSFTMDYLTGTGVDGMGFPWAVLEHWGDTQEMMVRVEVDPDNERLQWETSSWAPFLDAATSIAATIFHDRAKLRMTAGLGAIEILKVQDPPRVGWIRVQRNDGSDCTCNVDILDEEGEHFVRINTMRFAELESSSDQNDGVSKLVHRVAWPPARLTEEPLDIQEIVLVTSDEDAKTVYTKEVPRHVGLTHISTPDELVRRGADIAYRKELVVVYVPGQVSSSQDIPNLVERFLAELLAVAKHLIQSGVPSKLFVHTTNAFQGKTPTALAHGPLLGTSRLIFSEHPDIWGAHIDDEYRAVPLSTMKYIQGSDVIRVLDGVARTAKLRDLPLDRRTQPVSQMLPRPEGTYLITGGLGDLGLATAEFFADHGARRIVLLSRRQLPPRRLWGSLTGADQAVAARINELEKRGLCVFVLSIDIGSSNAAETLIQTLDQLGLPTVQGVVHAAGVLEDQLILNTTEEAFHRVLSPKVTGTLALHQAFPPSTLDFFVLFGSCGHLVGFPGQGAYAPANAFLDSIATHRRNLGDNAVSFLWSSWTDMGLGNGNDLLVSEIENKGITEISRQEAFEAWLHLARYDIDHGVVVRALPIEEGQGIVNPLLTDIAVYRRSTNSGPKSGEPAAATRTSSIPSSGPELKAYLDENIRATVGEVLHLPPSDVDPTVALADMGMDSVMTTVLRRQLQKAFSINVPPTLIWNHPTVGHMVGWFAEKLAA</sequence>
<evidence type="ECO:0000256" key="4">
    <source>
        <dbReference type="ARBA" id="ARBA00023268"/>
    </source>
</evidence>
<dbReference type="SMART" id="SM00825">
    <property type="entry name" value="PKS_KS"/>
    <property type="match status" value="1"/>
</dbReference>
<feature type="active site" description="Proton donor; for dehydratase activity" evidence="6">
    <location>
        <position position="1112"/>
    </location>
</feature>
<dbReference type="GO" id="GO:0006633">
    <property type="term" value="P:fatty acid biosynthetic process"/>
    <property type="evidence" value="ECO:0007669"/>
    <property type="project" value="InterPro"/>
</dbReference>
<evidence type="ECO:0000259" key="9">
    <source>
        <dbReference type="PROSITE" id="PS52004"/>
    </source>
</evidence>
<dbReference type="PROSITE" id="PS50075">
    <property type="entry name" value="CARRIER"/>
    <property type="match status" value="1"/>
</dbReference>
<dbReference type="InterPro" id="IPR020807">
    <property type="entry name" value="PKS_DH"/>
</dbReference>
<keyword evidence="2" id="KW-0597">Phosphoprotein</keyword>
<evidence type="ECO:0000256" key="1">
    <source>
        <dbReference type="ARBA" id="ARBA00022450"/>
    </source>
</evidence>
<dbReference type="InterPro" id="IPR049552">
    <property type="entry name" value="PKS_DH_N"/>
</dbReference>
<dbReference type="InterPro" id="IPR032821">
    <property type="entry name" value="PKS_assoc"/>
</dbReference>
<dbReference type="InterPro" id="IPR020806">
    <property type="entry name" value="PKS_PP-bd"/>
</dbReference>
<dbReference type="SUPFAM" id="SSF55048">
    <property type="entry name" value="Probable ACP-binding domain of malonyl-CoA ACP transacylase"/>
    <property type="match status" value="1"/>
</dbReference>
<dbReference type="InterPro" id="IPR016036">
    <property type="entry name" value="Malonyl_transacylase_ACP-bd"/>
</dbReference>
<dbReference type="GO" id="GO:0004315">
    <property type="term" value="F:3-oxoacyl-[acyl-carrier-protein] synthase activity"/>
    <property type="evidence" value="ECO:0007669"/>
    <property type="project" value="InterPro"/>
</dbReference>
<dbReference type="InterPro" id="IPR001227">
    <property type="entry name" value="Ac_transferase_dom_sf"/>
</dbReference>
<dbReference type="InterPro" id="IPR042104">
    <property type="entry name" value="PKS_dehydratase_sf"/>
</dbReference>
<dbReference type="Pfam" id="PF00698">
    <property type="entry name" value="Acyl_transf_1"/>
    <property type="match status" value="1"/>
</dbReference>
<dbReference type="InterPro" id="IPR014030">
    <property type="entry name" value="Ketoacyl_synth_N"/>
</dbReference>
<feature type="region of interest" description="Disordered" evidence="7">
    <location>
        <begin position="1"/>
        <end position="28"/>
    </location>
</feature>
<dbReference type="SMART" id="SM00822">
    <property type="entry name" value="PKS_KR"/>
    <property type="match status" value="1"/>
</dbReference>
<dbReference type="InterPro" id="IPR014031">
    <property type="entry name" value="Ketoacyl_synth_C"/>
</dbReference>
<feature type="domain" description="PKS/mFAS DH" evidence="10">
    <location>
        <begin position="921"/>
        <end position="1192"/>
    </location>
</feature>
<keyword evidence="4" id="KW-0511">Multifunctional enzyme</keyword>
<dbReference type="InterPro" id="IPR016035">
    <property type="entry name" value="Acyl_Trfase/lysoPLipase"/>
</dbReference>
<dbReference type="Pfam" id="PF21089">
    <property type="entry name" value="PKS_DH_N"/>
    <property type="match status" value="1"/>
</dbReference>
<evidence type="ECO:0000259" key="10">
    <source>
        <dbReference type="PROSITE" id="PS52019"/>
    </source>
</evidence>
<dbReference type="Pfam" id="PF00109">
    <property type="entry name" value="ketoacyl-synt"/>
    <property type="match status" value="1"/>
</dbReference>
<dbReference type="EMBL" id="AY540947">
    <property type="protein sequence ID" value="AAS98200.1"/>
    <property type="molecule type" value="Genomic_DNA"/>
</dbReference>
<dbReference type="SMART" id="SM00826">
    <property type="entry name" value="PKS_DH"/>
    <property type="match status" value="1"/>
</dbReference>
<keyword evidence="1" id="KW-0596">Phosphopantetheine</keyword>
<dbReference type="GO" id="GO:0050641">
    <property type="term" value="F:6-methylsalicylic acid synthase activity"/>
    <property type="evidence" value="ECO:0007669"/>
    <property type="project" value="UniProtKB-EC"/>
</dbReference>
<dbReference type="Gene3D" id="3.40.47.10">
    <property type="match status" value="1"/>
</dbReference>
<dbReference type="GO" id="GO:0004312">
    <property type="term" value="F:fatty acid synthase activity"/>
    <property type="evidence" value="ECO:0007669"/>
    <property type="project" value="TreeGrafter"/>
</dbReference>
<feature type="region of interest" description="Disordered" evidence="7">
    <location>
        <begin position="1663"/>
        <end position="1686"/>
    </location>
</feature>
<protein>
    <recommendedName>
        <fullName evidence="5">6-methylsalicylic acid synthase</fullName>
        <ecNumber evidence="5">2.3.1.165</ecNumber>
    </recommendedName>
</protein>
<dbReference type="PANTHER" id="PTHR43775">
    <property type="entry name" value="FATTY ACID SYNTHASE"/>
    <property type="match status" value="1"/>
</dbReference>
<feature type="active site" description="Proton acceptor; for dehydratase activity" evidence="6">
    <location>
        <position position="953"/>
    </location>
</feature>
<dbReference type="SMART" id="SM00823">
    <property type="entry name" value="PKS_PP"/>
    <property type="match status" value="1"/>
</dbReference>
<dbReference type="Gene3D" id="3.40.366.10">
    <property type="entry name" value="Malonyl-Coenzyme A Acyl Carrier Protein, domain 2"/>
    <property type="match status" value="1"/>
</dbReference>
<dbReference type="Pfam" id="PF02801">
    <property type="entry name" value="Ketoacyl-synt_C"/>
    <property type="match status" value="1"/>
</dbReference>
<dbReference type="InterPro" id="IPR036291">
    <property type="entry name" value="NAD(P)-bd_dom_sf"/>
</dbReference>
<proteinExistence type="predicted"/>
<evidence type="ECO:0000256" key="3">
    <source>
        <dbReference type="ARBA" id="ARBA00022679"/>
    </source>
</evidence>
<feature type="region of interest" description="C-terminal hotdog fold" evidence="6">
    <location>
        <begin position="1051"/>
        <end position="1192"/>
    </location>
</feature>
<feature type="domain" description="Carrier" evidence="8">
    <location>
        <begin position="1687"/>
        <end position="1764"/>
    </location>
</feature>
<dbReference type="SUPFAM" id="SSF52151">
    <property type="entry name" value="FabD/lysophospholipase-like"/>
    <property type="match status" value="1"/>
</dbReference>
<dbReference type="CDD" id="cd00833">
    <property type="entry name" value="PKS"/>
    <property type="match status" value="1"/>
</dbReference>
<evidence type="ECO:0000256" key="7">
    <source>
        <dbReference type="SAM" id="MobiDB-lite"/>
    </source>
</evidence>
<evidence type="ECO:0000256" key="2">
    <source>
        <dbReference type="ARBA" id="ARBA00022553"/>
    </source>
</evidence>
<evidence type="ECO:0000256" key="6">
    <source>
        <dbReference type="PROSITE-ProRule" id="PRU01363"/>
    </source>
</evidence>
<evidence type="ECO:0000259" key="8">
    <source>
        <dbReference type="PROSITE" id="PS50075"/>
    </source>
</evidence>
<dbReference type="InterPro" id="IPR050091">
    <property type="entry name" value="PKS_NRPS_Biosynth_Enz"/>
</dbReference>
<feature type="domain" description="Ketosynthase family 3 (KS3)" evidence="9">
    <location>
        <begin position="28"/>
        <end position="453"/>
    </location>
</feature>
<reference evidence="11" key="1">
    <citation type="journal article" date="2009" name="Fungal Genet. Biol.">
        <title>Cloning and characterization of novel methylsalicylic acid synthase gene involved in the biosynthesis of isoasperlactone and asperlactone in Aspergillus westerdijkiae.</title>
        <authorList>
            <person name="Bacha N."/>
            <person name="Dao H.P."/>
            <person name="Atoui A."/>
            <person name="Mathieu F."/>
            <person name="O'Callaghan J."/>
            <person name="Puel O."/>
            <person name="Liboz T."/>
            <person name="Dobson A.D."/>
            <person name="Lebrihi A."/>
        </authorList>
    </citation>
    <scope>NUCLEOTIDE SEQUENCE</scope>
    <source>
        <strain evidence="11">NRRL 3174</strain>
    </source>
</reference>
<accession>Q2KT14</accession>
<dbReference type="Pfam" id="PF16197">
    <property type="entry name" value="KAsynt_C_assoc"/>
    <property type="match status" value="1"/>
</dbReference>
<dbReference type="EC" id="2.3.1.165" evidence="5"/>